<protein>
    <submittedName>
        <fullName evidence="1">Uncharacterized protein</fullName>
    </submittedName>
</protein>
<evidence type="ECO:0000313" key="2">
    <source>
        <dbReference type="Proteomes" id="UP000708208"/>
    </source>
</evidence>
<comment type="caution">
    <text evidence="1">The sequence shown here is derived from an EMBL/GenBank/DDBJ whole genome shotgun (WGS) entry which is preliminary data.</text>
</comment>
<dbReference type="EMBL" id="CAJVCH010466611">
    <property type="protein sequence ID" value="CAG7820012.1"/>
    <property type="molecule type" value="Genomic_DNA"/>
</dbReference>
<evidence type="ECO:0000313" key="1">
    <source>
        <dbReference type="EMBL" id="CAG7820012.1"/>
    </source>
</evidence>
<gene>
    <name evidence="1" type="ORF">AFUS01_LOCUS30422</name>
</gene>
<dbReference type="AlphaFoldDB" id="A0A8J2KP92"/>
<sequence>ITLFAENVSIQGALAKNVTAMTKNMTVDPYLRKSNRNKRKKLFFDEDPDITCYEEMRRRLCNHIAPPQNIFDYLTKTLSVRRKDILKCRADLDFEQFLSKWPRLLDATEAVKKENR</sequence>
<name>A0A8J2KP92_9HEXA</name>
<reference evidence="1" key="1">
    <citation type="submission" date="2021-06" db="EMBL/GenBank/DDBJ databases">
        <authorList>
            <person name="Hodson N. C."/>
            <person name="Mongue J. A."/>
            <person name="Jaron S. K."/>
        </authorList>
    </citation>
    <scope>NUCLEOTIDE SEQUENCE</scope>
</reference>
<keyword evidence="2" id="KW-1185">Reference proteome</keyword>
<dbReference type="Proteomes" id="UP000708208">
    <property type="component" value="Unassembled WGS sequence"/>
</dbReference>
<organism evidence="1 2">
    <name type="scientific">Allacma fusca</name>
    <dbReference type="NCBI Taxonomy" id="39272"/>
    <lineage>
        <taxon>Eukaryota</taxon>
        <taxon>Metazoa</taxon>
        <taxon>Ecdysozoa</taxon>
        <taxon>Arthropoda</taxon>
        <taxon>Hexapoda</taxon>
        <taxon>Collembola</taxon>
        <taxon>Symphypleona</taxon>
        <taxon>Sminthuridae</taxon>
        <taxon>Allacma</taxon>
    </lineage>
</organism>
<dbReference type="OrthoDB" id="7764023at2759"/>
<feature type="non-terminal residue" evidence="1">
    <location>
        <position position="1"/>
    </location>
</feature>
<proteinExistence type="predicted"/>
<accession>A0A8J2KP92</accession>